<evidence type="ECO:0000313" key="2">
    <source>
        <dbReference type="Proteomes" id="UP000199170"/>
    </source>
</evidence>
<dbReference type="EMBL" id="FNPB01000001">
    <property type="protein sequence ID" value="SDX55590.1"/>
    <property type="molecule type" value="Genomic_DNA"/>
</dbReference>
<protein>
    <submittedName>
        <fullName evidence="1">Uncharacterized protein</fullName>
    </submittedName>
</protein>
<dbReference type="AlphaFoldDB" id="A0A1H3CNI1"/>
<gene>
    <name evidence="1" type="ORF">SAMN04487946_101108</name>
</gene>
<dbReference type="OrthoDB" id="137027at2157"/>
<keyword evidence="2" id="KW-1185">Reference proteome</keyword>
<sequence length="151" mass="17331">MKEFERKQLLERVNREAATVGAEIPDSIDVQGEAIELQTFVFEIKRRETIPPGERDRVERAKKNLRRERLQRLQRIEDGEISYEKGVELAESIVGIDRALNALEQLRPVDLEQEAEVKETADQKRWMTFLKQALGREDSSGSARGRGGGRL</sequence>
<dbReference type="Proteomes" id="UP000199170">
    <property type="component" value="Unassembled WGS sequence"/>
</dbReference>
<organism evidence="1 2">
    <name type="scientific">Halobellus clavatus</name>
    <dbReference type="NCBI Taxonomy" id="660517"/>
    <lineage>
        <taxon>Archaea</taxon>
        <taxon>Methanobacteriati</taxon>
        <taxon>Methanobacteriota</taxon>
        <taxon>Stenosarchaea group</taxon>
        <taxon>Halobacteria</taxon>
        <taxon>Halobacteriales</taxon>
        <taxon>Haloferacaceae</taxon>
        <taxon>Halobellus</taxon>
    </lineage>
</organism>
<accession>A0A1H3CNI1</accession>
<reference evidence="2" key="1">
    <citation type="submission" date="2016-10" db="EMBL/GenBank/DDBJ databases">
        <authorList>
            <person name="Varghese N."/>
            <person name="Submissions S."/>
        </authorList>
    </citation>
    <scope>NUCLEOTIDE SEQUENCE [LARGE SCALE GENOMIC DNA]</scope>
    <source>
        <strain evidence="2">CGMCC 1.10118</strain>
    </source>
</reference>
<dbReference type="InterPro" id="IPR043900">
    <property type="entry name" value="DUF5788"/>
</dbReference>
<name>A0A1H3CNI1_9EURY</name>
<proteinExistence type="predicted"/>
<dbReference type="STRING" id="660517.SAMN04487946_101108"/>
<evidence type="ECO:0000313" key="1">
    <source>
        <dbReference type="EMBL" id="SDX55590.1"/>
    </source>
</evidence>
<dbReference type="RefSeq" id="WP_089763981.1">
    <property type="nucleotide sequence ID" value="NZ_FNPB01000001.1"/>
</dbReference>
<dbReference type="Pfam" id="PF19101">
    <property type="entry name" value="DUF5788"/>
    <property type="match status" value="1"/>
</dbReference>